<sequence>MKTNNTYFLILLLLCQVVFCQNNDRKEVHGIIRVDSILVEGVNIINETTQKATSSNHDGEFTLFLKEGDILVFSAVNLITLRKKIFSSDLDNKVLEIQLETESIPLEEVIIKEESKITAESLGIIPYGQKKYTVAERRLYTARSGLLDRPLNWMSGKTTRLRKELAVSEKEQLMAKLEYLFEEIFYIETLKIKKDYIRDFQLYCIENDDFASSLKSKNKTLSKFYIITLAKNYNKITVYEN</sequence>
<dbReference type="Pfam" id="PF13715">
    <property type="entry name" value="CarbopepD_reg_2"/>
    <property type="match status" value="1"/>
</dbReference>
<gene>
    <name evidence="1" type="ORF">AAGV33_12585</name>
</gene>
<dbReference type="Proteomes" id="UP001574170">
    <property type="component" value="Unassembled WGS sequence"/>
</dbReference>
<dbReference type="EMBL" id="JBCFQK010000019">
    <property type="protein sequence ID" value="MFA9195245.1"/>
    <property type="molecule type" value="Genomic_DNA"/>
</dbReference>
<reference evidence="1 2" key="1">
    <citation type="submission" date="2024-04" db="EMBL/GenBank/DDBJ databases">
        <title>New Clade of Flavobacterium.</title>
        <authorList>
            <person name="Matos L."/>
            <person name="Proenca D.N."/>
            <person name="Fransisco R.M."/>
            <person name="Chung A.P."/>
            <person name="Maccario L."/>
            <person name="Sorensen S.J."/>
            <person name="Morais P.V."/>
        </authorList>
    </citation>
    <scope>NUCLEOTIDE SEQUENCE [LARGE SCALE GENOMIC DNA]</scope>
    <source>
        <strain evidence="1 2">FBOR7N2.3</strain>
    </source>
</reference>
<evidence type="ECO:0000313" key="1">
    <source>
        <dbReference type="EMBL" id="MFA9195245.1"/>
    </source>
</evidence>
<proteinExistence type="predicted"/>
<keyword evidence="2" id="KW-1185">Reference proteome</keyword>
<accession>A0ABV4TPD8</accession>
<organism evidence="1 2">
    <name type="scientific">Flavobacterium magnesitis</name>
    <dbReference type="NCBI Taxonomy" id="3138077"/>
    <lineage>
        <taxon>Bacteria</taxon>
        <taxon>Pseudomonadati</taxon>
        <taxon>Bacteroidota</taxon>
        <taxon>Flavobacteriia</taxon>
        <taxon>Flavobacteriales</taxon>
        <taxon>Flavobacteriaceae</taxon>
        <taxon>Flavobacterium</taxon>
    </lineage>
</organism>
<comment type="caution">
    <text evidence="1">The sequence shown here is derived from an EMBL/GenBank/DDBJ whole genome shotgun (WGS) entry which is preliminary data.</text>
</comment>
<protein>
    <submittedName>
        <fullName evidence="1">Carboxypeptidase-like regulatory domain-containing protein</fullName>
    </submittedName>
</protein>
<dbReference type="SUPFAM" id="SSF49464">
    <property type="entry name" value="Carboxypeptidase regulatory domain-like"/>
    <property type="match status" value="1"/>
</dbReference>
<name>A0ABV4TPD8_9FLAO</name>
<dbReference type="RefSeq" id="WP_373392380.1">
    <property type="nucleotide sequence ID" value="NZ_JBCFQK010000019.1"/>
</dbReference>
<evidence type="ECO:0000313" key="2">
    <source>
        <dbReference type="Proteomes" id="UP001574170"/>
    </source>
</evidence>
<dbReference type="InterPro" id="IPR008969">
    <property type="entry name" value="CarboxyPept-like_regulatory"/>
</dbReference>